<proteinExistence type="predicted"/>
<gene>
    <name evidence="1" type="ORF">Glove_522g36</name>
</gene>
<organism evidence="1 2">
    <name type="scientific">Diversispora epigaea</name>
    <dbReference type="NCBI Taxonomy" id="1348612"/>
    <lineage>
        <taxon>Eukaryota</taxon>
        <taxon>Fungi</taxon>
        <taxon>Fungi incertae sedis</taxon>
        <taxon>Mucoromycota</taxon>
        <taxon>Glomeromycotina</taxon>
        <taxon>Glomeromycetes</taxon>
        <taxon>Diversisporales</taxon>
        <taxon>Diversisporaceae</taxon>
        <taxon>Diversispora</taxon>
    </lineage>
</organism>
<dbReference type="AlphaFoldDB" id="A0A397GEA6"/>
<accession>A0A397GEA6</accession>
<comment type="caution">
    <text evidence="1">The sequence shown here is derived from an EMBL/GenBank/DDBJ whole genome shotgun (WGS) entry which is preliminary data.</text>
</comment>
<evidence type="ECO:0000313" key="2">
    <source>
        <dbReference type="Proteomes" id="UP000266861"/>
    </source>
</evidence>
<evidence type="ECO:0000313" key="1">
    <source>
        <dbReference type="EMBL" id="RHZ49362.1"/>
    </source>
</evidence>
<keyword evidence="2" id="KW-1185">Reference proteome</keyword>
<protein>
    <submittedName>
        <fullName evidence="1">Uncharacterized protein</fullName>
    </submittedName>
</protein>
<name>A0A397GEA6_9GLOM</name>
<dbReference type="EMBL" id="PQFF01000451">
    <property type="protein sequence ID" value="RHZ49362.1"/>
    <property type="molecule type" value="Genomic_DNA"/>
</dbReference>
<reference evidence="1 2" key="1">
    <citation type="submission" date="2018-08" db="EMBL/GenBank/DDBJ databases">
        <title>Genome and evolution of the arbuscular mycorrhizal fungus Diversispora epigaea (formerly Glomus versiforme) and its bacterial endosymbionts.</title>
        <authorList>
            <person name="Sun X."/>
            <person name="Fei Z."/>
            <person name="Harrison M."/>
        </authorList>
    </citation>
    <scope>NUCLEOTIDE SEQUENCE [LARGE SCALE GENOMIC DNA]</scope>
    <source>
        <strain evidence="1 2">IT104</strain>
    </source>
</reference>
<dbReference type="Proteomes" id="UP000266861">
    <property type="component" value="Unassembled WGS sequence"/>
</dbReference>
<sequence length="91" mass="10537">MRLPCHVNTCLQSKISLDLENHTKETQWNHSKSVILPARSILIQELPVLSKVHFSTIISDEHAAEISSWIDHRTTTYSSTNHPYEFQLILR</sequence>
<dbReference type="OrthoDB" id="2441258at2759"/>